<dbReference type="Proteomes" id="UP000824890">
    <property type="component" value="Unassembled WGS sequence"/>
</dbReference>
<comment type="caution">
    <text evidence="2">The sequence shown here is derived from an EMBL/GenBank/DDBJ whole genome shotgun (WGS) entry which is preliminary data.</text>
</comment>
<sequence>VVTLNENFSTEDSANKPKSKRWLEPCRVSAVLKEVRHRGWRRTKGLMGPGNSRGPDAKDSSEIVETISNRRVKSITTMWGVVVVACCDPFLGAAIVYGGSQTSCYQNPLVGFFNVDFDFFAFFRMQALGLQVKLLYGSLLSLATSILRYVLIVSVYLFTVEDHSGCNRLSPWGV</sequence>
<reference evidence="2 3" key="1">
    <citation type="submission" date="2021-05" db="EMBL/GenBank/DDBJ databases">
        <title>Genome Assembly of Synthetic Allotetraploid Brassica napus Reveals Homoeologous Exchanges between Subgenomes.</title>
        <authorList>
            <person name="Davis J.T."/>
        </authorList>
    </citation>
    <scope>NUCLEOTIDE SEQUENCE [LARGE SCALE GENOMIC DNA]</scope>
    <source>
        <strain evidence="3">cv. Da-Ae</strain>
        <tissue evidence="2">Seedling</tissue>
    </source>
</reference>
<dbReference type="EMBL" id="JAGKQM010000001">
    <property type="protein sequence ID" value="KAH0944107.1"/>
    <property type="molecule type" value="Genomic_DNA"/>
</dbReference>
<keyword evidence="1" id="KW-0812">Transmembrane</keyword>
<name>A0ABQ8ES16_BRANA</name>
<keyword evidence="1" id="KW-1133">Transmembrane helix</keyword>
<evidence type="ECO:0000256" key="1">
    <source>
        <dbReference type="SAM" id="Phobius"/>
    </source>
</evidence>
<proteinExistence type="predicted"/>
<feature type="transmembrane region" description="Helical" evidence="1">
    <location>
        <begin position="78"/>
        <end position="99"/>
    </location>
</feature>
<keyword evidence="1" id="KW-0472">Membrane</keyword>
<gene>
    <name evidence="2" type="ORF">HID58_003744</name>
</gene>
<keyword evidence="3" id="KW-1185">Reference proteome</keyword>
<evidence type="ECO:0000313" key="2">
    <source>
        <dbReference type="EMBL" id="KAH0944107.1"/>
    </source>
</evidence>
<evidence type="ECO:0000313" key="3">
    <source>
        <dbReference type="Proteomes" id="UP000824890"/>
    </source>
</evidence>
<feature type="transmembrane region" description="Helical" evidence="1">
    <location>
        <begin position="135"/>
        <end position="158"/>
    </location>
</feature>
<protein>
    <submittedName>
        <fullName evidence="2">Uncharacterized protein</fullName>
    </submittedName>
</protein>
<organism evidence="2 3">
    <name type="scientific">Brassica napus</name>
    <name type="common">Rape</name>
    <dbReference type="NCBI Taxonomy" id="3708"/>
    <lineage>
        <taxon>Eukaryota</taxon>
        <taxon>Viridiplantae</taxon>
        <taxon>Streptophyta</taxon>
        <taxon>Embryophyta</taxon>
        <taxon>Tracheophyta</taxon>
        <taxon>Spermatophyta</taxon>
        <taxon>Magnoliopsida</taxon>
        <taxon>eudicotyledons</taxon>
        <taxon>Gunneridae</taxon>
        <taxon>Pentapetalae</taxon>
        <taxon>rosids</taxon>
        <taxon>malvids</taxon>
        <taxon>Brassicales</taxon>
        <taxon>Brassicaceae</taxon>
        <taxon>Brassiceae</taxon>
        <taxon>Brassica</taxon>
    </lineage>
</organism>
<accession>A0ABQ8ES16</accession>
<feature type="non-terminal residue" evidence="2">
    <location>
        <position position="1"/>
    </location>
</feature>